<evidence type="ECO:0000313" key="2">
    <source>
        <dbReference type="EMBL" id="KAA3522438.1"/>
    </source>
</evidence>
<evidence type="ECO:0000313" key="3">
    <source>
        <dbReference type="EMBL" id="MBF2712882.1"/>
    </source>
</evidence>
<reference evidence="2 9" key="1">
    <citation type="submission" date="2018-08" db="EMBL/GenBank/DDBJ databases">
        <title>Genome sequencing of Agrobacterium vitis strain ICMP 10754.</title>
        <authorList>
            <person name="Visnovsky S.B."/>
            <person name="Pitman A.R."/>
        </authorList>
    </citation>
    <scope>NUCLEOTIDE SEQUENCE [LARGE SCALE GENOMIC DNA]</scope>
    <source>
        <strain evidence="2 9">ICMP 10754</strain>
    </source>
</reference>
<dbReference type="PIRSF" id="PIRSF016094">
    <property type="entry name" value="VirC2"/>
    <property type="match status" value="1"/>
</dbReference>
<evidence type="ECO:0000313" key="9">
    <source>
        <dbReference type="Proteomes" id="UP000436911"/>
    </source>
</evidence>
<dbReference type="AlphaFoldDB" id="A0A1S2E114"/>
<evidence type="ECO:0000313" key="4">
    <source>
        <dbReference type="EMBL" id="MUP06939.1"/>
    </source>
</evidence>
<dbReference type="Proteomes" id="UP000436692">
    <property type="component" value="Unassembled WGS sequence"/>
</dbReference>
<dbReference type="Proteomes" id="UP000440716">
    <property type="component" value="Unassembled WGS sequence"/>
</dbReference>
<organism evidence="6 10">
    <name type="scientific">Agrobacterium vitis</name>
    <name type="common">Rhizobium vitis</name>
    <dbReference type="NCBI Taxonomy" id="373"/>
    <lineage>
        <taxon>Bacteria</taxon>
        <taxon>Pseudomonadati</taxon>
        <taxon>Pseudomonadota</taxon>
        <taxon>Alphaproteobacteria</taxon>
        <taxon>Hyphomicrobiales</taxon>
        <taxon>Rhizobiaceae</taxon>
        <taxon>Rhizobium/Agrobacterium group</taxon>
        <taxon>Agrobacterium</taxon>
    </lineage>
</organism>
<dbReference type="GO" id="GO:0006355">
    <property type="term" value="P:regulation of DNA-templated transcription"/>
    <property type="evidence" value="ECO:0007669"/>
    <property type="project" value="InterPro"/>
</dbReference>
<reference evidence="4 7" key="2">
    <citation type="submission" date="2019-11" db="EMBL/GenBank/DDBJ databases">
        <title>Whole-genome sequencing of Allorhizobium vitis.</title>
        <authorList>
            <person name="Gan H.M."/>
            <person name="Savka M.A."/>
        </authorList>
    </citation>
    <scope>NUCLEOTIDE SEQUENCE [LARGE SCALE GENOMIC DNA]</scope>
    <source>
        <strain evidence="4 7">AB4</strain>
    </source>
</reference>
<dbReference type="Proteomes" id="UP000655037">
    <property type="component" value="Unassembled WGS sequence"/>
</dbReference>
<dbReference type="Gene3D" id="1.10.1220.190">
    <property type="entry name" value="VirC2, RHH domain"/>
    <property type="match status" value="1"/>
</dbReference>
<reference evidence="3" key="4">
    <citation type="submission" date="2020-11" db="EMBL/GenBank/DDBJ databases">
        <title>Agrobacterium vitis strain K377 genome.</title>
        <authorList>
            <person name="Xi H."/>
        </authorList>
    </citation>
    <scope>NUCLEOTIDE SEQUENCE</scope>
    <source>
        <strain evidence="3">K377</strain>
        <plasmid evidence="3">unnamed2</plasmid>
    </source>
</reference>
<gene>
    <name evidence="4" type="ORF">BBI04_019260</name>
    <name evidence="2" type="ORF">DXT89_21805</name>
    <name evidence="6" type="ORF">GOZ88_24250</name>
    <name evidence="5" type="ORF">GOZ95_22375</name>
    <name evidence="3" type="ORF">IEI95_001210</name>
</gene>
<evidence type="ECO:0000256" key="1">
    <source>
        <dbReference type="SAM" id="MobiDB-lite"/>
    </source>
</evidence>
<dbReference type="InterPro" id="IPR009841">
    <property type="entry name" value="VirC2"/>
</dbReference>
<evidence type="ECO:0000313" key="7">
    <source>
        <dbReference type="Proteomes" id="UP000175993"/>
    </source>
</evidence>
<geneLocation type="plasmid" evidence="3">
    <name>unnamed2</name>
</geneLocation>
<dbReference type="EMBL" id="JACXXJ020000002">
    <property type="protein sequence ID" value="MBF2712882.1"/>
    <property type="molecule type" value="Genomic_DNA"/>
</dbReference>
<dbReference type="RefSeq" id="WP_070149663.1">
    <property type="nucleotide sequence ID" value="NZ_CP055267.1"/>
</dbReference>
<keyword evidence="3" id="KW-0614">Plasmid</keyword>
<dbReference type="SUPFAM" id="SSF47598">
    <property type="entry name" value="Ribbon-helix-helix"/>
    <property type="match status" value="1"/>
</dbReference>
<dbReference type="Proteomes" id="UP000175993">
    <property type="component" value="Unassembled WGS sequence"/>
</dbReference>
<reference evidence="8 10" key="3">
    <citation type="submission" date="2019-12" db="EMBL/GenBank/DDBJ databases">
        <title>Whole-genome sequencing of Allorhizobium vitis.</title>
        <authorList>
            <person name="Gan H.M."/>
            <person name="Szegedi E."/>
            <person name="Burr T."/>
            <person name="Savka M.A."/>
        </authorList>
    </citation>
    <scope>NUCLEOTIDE SEQUENCE [LARGE SCALE GENOMIC DNA]</scope>
    <source>
        <strain evidence="6 10">CG415</strain>
        <strain evidence="5 8">CG989</strain>
    </source>
</reference>
<evidence type="ECO:0000313" key="5">
    <source>
        <dbReference type="EMBL" id="MUZ60179.1"/>
    </source>
</evidence>
<dbReference type="InterPro" id="IPR038473">
    <property type="entry name" value="VirC2_C_sf"/>
</dbReference>
<dbReference type="GeneID" id="60684718"/>
<sequence length="200" mass="21853">MGIRKPVLSVEKARQLAVARTETVRPLLPIAAPNLAVSQFSTDIDLAPRQSRPAATRHDHPDQHPTPTVDALSAPAGSEKVQVFLSARPPAPDVSAVYDNLIRQYSPCKSLQMILRRALSDFEIMLADGSFRAAPKSYPVRDITPEKSILVQTSRMFPVSLLQVARSHFDPVGLETARAFGQKLATAALASFFAGEKTRR</sequence>
<dbReference type="InterPro" id="IPR010985">
    <property type="entry name" value="Ribbon_hlx_hlx"/>
</dbReference>
<proteinExistence type="predicted"/>
<comment type="caution">
    <text evidence="6">The sequence shown here is derived from an EMBL/GenBank/DDBJ whole genome shotgun (WGS) entry which is preliminary data.</text>
</comment>
<dbReference type="EMBL" id="MBEV02000011">
    <property type="protein sequence ID" value="MUP06939.1"/>
    <property type="molecule type" value="Genomic_DNA"/>
</dbReference>
<dbReference type="OrthoDB" id="8373325at2"/>
<dbReference type="EMBL" id="QUSG01000018">
    <property type="protein sequence ID" value="KAA3522438.1"/>
    <property type="molecule type" value="Genomic_DNA"/>
</dbReference>
<feature type="region of interest" description="Disordered" evidence="1">
    <location>
        <begin position="49"/>
        <end position="72"/>
    </location>
</feature>
<dbReference type="Proteomes" id="UP000436911">
    <property type="component" value="Unassembled WGS sequence"/>
</dbReference>
<evidence type="ECO:0000313" key="6">
    <source>
        <dbReference type="EMBL" id="MVA59218.1"/>
    </source>
</evidence>
<name>A0A1S2E114_AGRVI</name>
<accession>A0A1S2E114</accession>
<dbReference type="EMBL" id="WPHU01000014">
    <property type="protein sequence ID" value="MVA59218.1"/>
    <property type="molecule type" value="Genomic_DNA"/>
</dbReference>
<dbReference type="Pfam" id="PF07181">
    <property type="entry name" value="VirC2"/>
    <property type="match status" value="1"/>
</dbReference>
<dbReference type="NCBIfam" id="NF010436">
    <property type="entry name" value="PRK13862.1"/>
    <property type="match status" value="1"/>
</dbReference>
<protein>
    <submittedName>
        <fullName evidence="6">Conjugal transfer protein VirC2</fullName>
    </submittedName>
</protein>
<evidence type="ECO:0000313" key="10">
    <source>
        <dbReference type="Proteomes" id="UP000440716"/>
    </source>
</evidence>
<evidence type="ECO:0000313" key="8">
    <source>
        <dbReference type="Proteomes" id="UP000436692"/>
    </source>
</evidence>
<dbReference type="EMBL" id="WPHM01000014">
    <property type="protein sequence ID" value="MUZ60179.1"/>
    <property type="molecule type" value="Genomic_DNA"/>
</dbReference>